<keyword evidence="2" id="KW-1185">Reference proteome</keyword>
<evidence type="ECO:0000313" key="1">
    <source>
        <dbReference type="EMBL" id="KAI5416636.1"/>
    </source>
</evidence>
<organism evidence="1 2">
    <name type="scientific">Pisum sativum</name>
    <name type="common">Garden pea</name>
    <name type="synonym">Lathyrus oleraceus</name>
    <dbReference type="NCBI Taxonomy" id="3888"/>
    <lineage>
        <taxon>Eukaryota</taxon>
        <taxon>Viridiplantae</taxon>
        <taxon>Streptophyta</taxon>
        <taxon>Embryophyta</taxon>
        <taxon>Tracheophyta</taxon>
        <taxon>Spermatophyta</taxon>
        <taxon>Magnoliopsida</taxon>
        <taxon>eudicotyledons</taxon>
        <taxon>Gunneridae</taxon>
        <taxon>Pentapetalae</taxon>
        <taxon>rosids</taxon>
        <taxon>fabids</taxon>
        <taxon>Fabales</taxon>
        <taxon>Fabaceae</taxon>
        <taxon>Papilionoideae</taxon>
        <taxon>50 kb inversion clade</taxon>
        <taxon>NPAAA clade</taxon>
        <taxon>Hologalegina</taxon>
        <taxon>IRL clade</taxon>
        <taxon>Fabeae</taxon>
        <taxon>Lathyrus</taxon>
    </lineage>
</organism>
<dbReference type="PANTHER" id="PTHR46890">
    <property type="entry name" value="NON-LTR RETROLELEMENT REVERSE TRANSCRIPTASE-LIKE PROTEIN-RELATED"/>
    <property type="match status" value="1"/>
</dbReference>
<name>A0A9D4X8Z6_PEA</name>
<dbReference type="AlphaFoldDB" id="A0A9D4X8Z6"/>
<sequence>MYVNIPRPFKFESAWLVDDFYLDNLRRSWNRDASMVDDMDRAKEFLQSWKGNSFGQVLKKKKECLAHLNGVQGCIQRNDKFLGMKTLEKKLHVELNFILKQEEIMWRTKWLVSFPALKDAEIQNLKEPLSEIKRAMFAMKPWKMPGPDGFSTGFYQKSWDITGNNVCRSVNEIWNKPEKIATINQTDIVLIPKRDIPRHVTHFCPIFSCNSLYKVISKIIVDFSFWKMQIEDYLYKKGLHEPVTSMKSTTMEDGAWTLLDRKALGVIRLTLSHNVAFNIAKKNYD</sequence>
<accession>A0A9D4X8Z6</accession>
<dbReference type="Gramene" id="Psat04G0160300-T1">
    <property type="protein sequence ID" value="KAI5416636.1"/>
    <property type="gene ID" value="KIW84_041603"/>
</dbReference>
<gene>
    <name evidence="1" type="ORF">KIW84_041603</name>
</gene>
<evidence type="ECO:0000313" key="2">
    <source>
        <dbReference type="Proteomes" id="UP001058974"/>
    </source>
</evidence>
<dbReference type="PANTHER" id="PTHR46890:SF1">
    <property type="entry name" value="REVERSE TRANSCRIPTASE DOMAIN-CONTAINING PROTEIN"/>
    <property type="match status" value="1"/>
</dbReference>
<comment type="caution">
    <text evidence="1">The sequence shown here is derived from an EMBL/GenBank/DDBJ whole genome shotgun (WGS) entry which is preliminary data.</text>
</comment>
<dbReference type="EMBL" id="JAMSHJ010000004">
    <property type="protein sequence ID" value="KAI5416636.1"/>
    <property type="molecule type" value="Genomic_DNA"/>
</dbReference>
<reference evidence="1 2" key="1">
    <citation type="journal article" date="2022" name="Nat. Genet.">
        <title>Improved pea reference genome and pan-genome highlight genomic features and evolutionary characteristics.</title>
        <authorList>
            <person name="Yang T."/>
            <person name="Liu R."/>
            <person name="Luo Y."/>
            <person name="Hu S."/>
            <person name="Wang D."/>
            <person name="Wang C."/>
            <person name="Pandey M.K."/>
            <person name="Ge S."/>
            <person name="Xu Q."/>
            <person name="Li N."/>
            <person name="Li G."/>
            <person name="Huang Y."/>
            <person name="Saxena R.K."/>
            <person name="Ji Y."/>
            <person name="Li M."/>
            <person name="Yan X."/>
            <person name="He Y."/>
            <person name="Liu Y."/>
            <person name="Wang X."/>
            <person name="Xiang C."/>
            <person name="Varshney R.K."/>
            <person name="Ding H."/>
            <person name="Gao S."/>
            <person name="Zong X."/>
        </authorList>
    </citation>
    <scope>NUCLEOTIDE SEQUENCE [LARGE SCALE GENOMIC DNA]</scope>
    <source>
        <strain evidence="1 2">cv. Zhongwan 6</strain>
    </source>
</reference>
<proteinExistence type="predicted"/>
<protein>
    <submittedName>
        <fullName evidence="1">Uncharacterized protein</fullName>
    </submittedName>
</protein>
<dbReference type="Proteomes" id="UP001058974">
    <property type="component" value="Chromosome 4"/>
</dbReference>
<dbReference type="InterPro" id="IPR052343">
    <property type="entry name" value="Retrotransposon-Effector_Assoc"/>
</dbReference>